<protein>
    <submittedName>
        <fullName evidence="1">Uncharacterized protein</fullName>
    </submittedName>
</protein>
<reference evidence="2" key="1">
    <citation type="journal article" date="2023" name="Front. Plant Sci.">
        <title>Chromosomal-level genome assembly of Melastoma candidum provides insights into trichome evolution.</title>
        <authorList>
            <person name="Zhong Y."/>
            <person name="Wu W."/>
            <person name="Sun C."/>
            <person name="Zou P."/>
            <person name="Liu Y."/>
            <person name="Dai S."/>
            <person name="Zhou R."/>
        </authorList>
    </citation>
    <scope>NUCLEOTIDE SEQUENCE [LARGE SCALE GENOMIC DNA]</scope>
</reference>
<comment type="caution">
    <text evidence="1">The sequence shown here is derived from an EMBL/GenBank/DDBJ whole genome shotgun (WGS) entry which is preliminary data.</text>
</comment>
<dbReference type="EMBL" id="CM042881">
    <property type="protein sequence ID" value="KAI4386659.1"/>
    <property type="molecule type" value="Genomic_DNA"/>
</dbReference>
<accession>A0ACB9SA03</accession>
<sequence>METSRWNLPPLMRDSFSMIGSGLGGTASAFYGFNHEFRGSRGMVVTVMPVVHKWVKGPMSLHFLIGAPLVIVFSSTFTGLTVPDLQCALHETLLALNIGCNSEPAWFGQSCAWWTTADGPAIFLLSSVCLLMEEDDHTAIERSAG</sequence>
<evidence type="ECO:0000313" key="2">
    <source>
        <dbReference type="Proteomes" id="UP001057402"/>
    </source>
</evidence>
<dbReference type="Proteomes" id="UP001057402">
    <property type="component" value="Chromosome 2"/>
</dbReference>
<gene>
    <name evidence="1" type="ORF">MLD38_004573</name>
</gene>
<keyword evidence="2" id="KW-1185">Reference proteome</keyword>
<evidence type="ECO:0000313" key="1">
    <source>
        <dbReference type="EMBL" id="KAI4386659.1"/>
    </source>
</evidence>
<proteinExistence type="predicted"/>
<organism evidence="1 2">
    <name type="scientific">Melastoma candidum</name>
    <dbReference type="NCBI Taxonomy" id="119954"/>
    <lineage>
        <taxon>Eukaryota</taxon>
        <taxon>Viridiplantae</taxon>
        <taxon>Streptophyta</taxon>
        <taxon>Embryophyta</taxon>
        <taxon>Tracheophyta</taxon>
        <taxon>Spermatophyta</taxon>
        <taxon>Magnoliopsida</taxon>
        <taxon>eudicotyledons</taxon>
        <taxon>Gunneridae</taxon>
        <taxon>Pentapetalae</taxon>
        <taxon>rosids</taxon>
        <taxon>malvids</taxon>
        <taxon>Myrtales</taxon>
        <taxon>Melastomataceae</taxon>
        <taxon>Melastomatoideae</taxon>
        <taxon>Melastomateae</taxon>
        <taxon>Melastoma</taxon>
    </lineage>
</organism>
<name>A0ACB9SA03_9MYRT</name>